<feature type="region of interest" description="Disordered" evidence="1">
    <location>
        <begin position="1"/>
        <end position="26"/>
    </location>
</feature>
<dbReference type="Proteomes" id="UP000319263">
    <property type="component" value="Chromosome"/>
</dbReference>
<dbReference type="SUPFAM" id="SSF56059">
    <property type="entry name" value="Glutathione synthetase ATP-binding domain-like"/>
    <property type="match status" value="1"/>
</dbReference>
<dbReference type="RefSeq" id="WP_143984970.1">
    <property type="nucleotide sequence ID" value="NZ_CP041692.1"/>
</dbReference>
<dbReference type="AlphaFoldDB" id="A0A516PUW3"/>
<organism evidence="4 5">
    <name type="scientific">Microlunatus elymi</name>
    <dbReference type="NCBI Taxonomy" id="2596828"/>
    <lineage>
        <taxon>Bacteria</taxon>
        <taxon>Bacillati</taxon>
        <taxon>Actinomycetota</taxon>
        <taxon>Actinomycetes</taxon>
        <taxon>Propionibacteriales</taxon>
        <taxon>Propionibacteriaceae</taxon>
        <taxon>Microlunatus</taxon>
    </lineage>
</organism>
<reference evidence="4 5" key="1">
    <citation type="submission" date="2019-07" db="EMBL/GenBank/DDBJ databases">
        <title>Microlunatus dokdonensis sp. nov. isolated from the rhizospheric soil of the wild plant Elymus tsukushiensis.</title>
        <authorList>
            <person name="Ghim S.-Y."/>
            <person name="Hwang Y.-J."/>
            <person name="Son J.-S."/>
            <person name="Shin J.-H."/>
        </authorList>
    </citation>
    <scope>NUCLEOTIDE SEQUENCE [LARGE SCALE GENOMIC DNA]</scope>
    <source>
        <strain evidence="4 5">KUDC0627</strain>
    </source>
</reference>
<keyword evidence="5" id="KW-1185">Reference proteome</keyword>
<evidence type="ECO:0008006" key="6">
    <source>
        <dbReference type="Google" id="ProtNLM"/>
    </source>
</evidence>
<dbReference type="GO" id="GO:0016301">
    <property type="term" value="F:kinase activity"/>
    <property type="evidence" value="ECO:0007669"/>
    <property type="project" value="InterPro"/>
</dbReference>
<proteinExistence type="predicted"/>
<feature type="region of interest" description="Disordered" evidence="1">
    <location>
        <begin position="283"/>
        <end position="313"/>
    </location>
</feature>
<dbReference type="Pfam" id="PF00391">
    <property type="entry name" value="PEP-utilizers"/>
    <property type="match status" value="1"/>
</dbReference>
<feature type="compositionally biased region" description="Basic residues" evidence="1">
    <location>
        <begin position="290"/>
        <end position="299"/>
    </location>
</feature>
<feature type="domain" description="Pyruvate phosphate dikinase AMP/ATP-binding" evidence="3">
    <location>
        <begin position="241"/>
        <end position="286"/>
    </location>
</feature>
<dbReference type="Gene3D" id="3.30.1490.20">
    <property type="entry name" value="ATP-grasp fold, A domain"/>
    <property type="match status" value="1"/>
</dbReference>
<dbReference type="InterPro" id="IPR002192">
    <property type="entry name" value="PPDK_AMP/ATP-bd"/>
</dbReference>
<protein>
    <recommendedName>
        <fullName evidence="6">Pyruvate, water dikinase</fullName>
    </recommendedName>
</protein>
<dbReference type="Pfam" id="PF01326">
    <property type="entry name" value="PPDK_N"/>
    <property type="match status" value="2"/>
</dbReference>
<dbReference type="SUPFAM" id="SSF52009">
    <property type="entry name" value="Phosphohistidine domain"/>
    <property type="match status" value="1"/>
</dbReference>
<dbReference type="PANTHER" id="PTHR43615">
    <property type="entry name" value="PHOSPHOENOLPYRUVATE SYNTHASE-RELATED"/>
    <property type="match status" value="1"/>
</dbReference>
<dbReference type="InterPro" id="IPR008279">
    <property type="entry name" value="PEP-util_enz_mobile_dom"/>
</dbReference>
<evidence type="ECO:0000259" key="3">
    <source>
        <dbReference type="Pfam" id="PF01326"/>
    </source>
</evidence>
<sequence length="816" mass="87398">MSGYTIDLHGRDVPEDERQDGGAPSARDVELIGGKGLGLTALTAAGFPVPNGFVITTDAYREVVAAAGLTAADPAEMRAQLPTIAISAPITEQILTGYARLKAAAVAVRSSATAEDLAGASFAGQYDSYLSLSTGQEVLDAVRNCWASLWTPRAVDYRAQHGADDRRLAMAVVVQAMVPAQWAGVLFTADPVSGRRDRIVLEAVAGLGEALVSGTATGEHVDLDKTTLAVRGEPGPGAAVVRELAELGLRVEQEFGGPQDLEWAYADGKIWLLQARPLTALRAEPASGRSSRRRGRRDRQSRPSPFAVTADHMPQPPYPMDLALFVRPVLRAVLGAIASTGLTTPPLDEVLVEIDDGVVQVIPPKIGFDRRALLGVPAALPKVVGLLRTRTDVWRARSAETLLPLARRLDTEDLDRLSDAELLDRVGELFGTAGRLSPSRFGAVPIGAAAEQVAALLLRPLVGTPRAKRLRADLMADLDCVTSRANADLARLTRTVRDAPELLAAYREREPEELGERLAGSESGRQLLLQVDRYLADYGYRELALLTVGQPSLRERPEVVHTLIKGQLERGDDQAPRDRAIRARAELAAEPGLIVGALRPVLGKLFDTARDRTAFREDSDYQLAMVPSVARRLLLELGRRMVRRGALADPNDIAFLEPDELDLPTDRTQELVARRKQAREAALPGYSIIPAHLLGSAAAGQVRGTPASPGSYVGIVRVVHDETEFATLRAGEVLVCPYTNPLWTPLFGLAGAVVVDSGGAASHAAIVAREYGIPAVMGTQNATRELIDGQRVLVDADRGTVTTVGSSRTTRTPVGR</sequence>
<feature type="domain" description="PEP-utilising enzyme mobile" evidence="2">
    <location>
        <begin position="729"/>
        <end position="799"/>
    </location>
</feature>
<feature type="domain" description="Pyruvate phosphate dikinase AMP/ATP-binding" evidence="3">
    <location>
        <begin position="30"/>
        <end position="229"/>
    </location>
</feature>
<dbReference type="Gene3D" id="3.50.30.10">
    <property type="entry name" value="Phosphohistidine domain"/>
    <property type="match status" value="1"/>
</dbReference>
<evidence type="ECO:0000313" key="4">
    <source>
        <dbReference type="EMBL" id="QDP94985.1"/>
    </source>
</evidence>
<evidence type="ECO:0000313" key="5">
    <source>
        <dbReference type="Proteomes" id="UP000319263"/>
    </source>
</evidence>
<dbReference type="PANTHER" id="PTHR43615:SF1">
    <property type="entry name" value="PPDK_N DOMAIN-CONTAINING PROTEIN"/>
    <property type="match status" value="1"/>
</dbReference>
<evidence type="ECO:0000259" key="2">
    <source>
        <dbReference type="Pfam" id="PF00391"/>
    </source>
</evidence>
<evidence type="ECO:0000256" key="1">
    <source>
        <dbReference type="SAM" id="MobiDB-lite"/>
    </source>
</evidence>
<accession>A0A516PUW3</accession>
<dbReference type="InterPro" id="IPR036637">
    <property type="entry name" value="Phosphohistidine_dom_sf"/>
</dbReference>
<dbReference type="GO" id="GO:0005524">
    <property type="term" value="F:ATP binding"/>
    <property type="evidence" value="ECO:0007669"/>
    <property type="project" value="InterPro"/>
</dbReference>
<dbReference type="InterPro" id="IPR051549">
    <property type="entry name" value="PEP_Utilizing_Enz"/>
</dbReference>
<name>A0A516PUW3_9ACTN</name>
<dbReference type="EMBL" id="CP041692">
    <property type="protein sequence ID" value="QDP94985.1"/>
    <property type="molecule type" value="Genomic_DNA"/>
</dbReference>
<dbReference type="Gene3D" id="3.30.470.20">
    <property type="entry name" value="ATP-grasp fold, B domain"/>
    <property type="match status" value="2"/>
</dbReference>
<dbReference type="KEGG" id="mik:FOE78_02790"/>
<dbReference type="InterPro" id="IPR013815">
    <property type="entry name" value="ATP_grasp_subdomain_1"/>
</dbReference>
<gene>
    <name evidence="4" type="ORF">FOE78_02790</name>
</gene>
<dbReference type="OrthoDB" id="9765468at2"/>